<accession>A0A9W7NNM1</accession>
<dbReference type="RefSeq" id="WP_149466887.1">
    <property type="nucleotide sequence ID" value="NZ_QOKW01000001.1"/>
</dbReference>
<gene>
    <name evidence="2" type="ORF">DS843_00180</name>
</gene>
<evidence type="ECO:0000256" key="1">
    <source>
        <dbReference type="SAM" id="Phobius"/>
    </source>
</evidence>
<dbReference type="InterPro" id="IPR009937">
    <property type="entry name" value="Phage_holin_3_6"/>
</dbReference>
<dbReference type="OrthoDB" id="7306221at2"/>
<keyword evidence="1" id="KW-1133">Transmembrane helix</keyword>
<dbReference type="Proteomes" id="UP000480854">
    <property type="component" value="Unassembled WGS sequence"/>
</dbReference>
<keyword evidence="1" id="KW-0812">Transmembrane</keyword>
<keyword evidence="1" id="KW-0472">Membrane</keyword>
<reference evidence="2 3" key="1">
    <citation type="submission" date="2018-07" db="EMBL/GenBank/DDBJ databases">
        <title>Genome sequence of Azospirillum sp. ATCC 49961.</title>
        <authorList>
            <person name="Sant'Anna F.H."/>
            <person name="Baldani J.I."/>
            <person name="Zilli J.E."/>
            <person name="Reis V.M."/>
            <person name="Hartmann A."/>
            <person name="Cruz L."/>
            <person name="de Souza E.M."/>
            <person name="de Oliveira Pedrosa F."/>
            <person name="Passaglia L.M.P."/>
        </authorList>
    </citation>
    <scope>NUCLEOTIDE SEQUENCE [LARGE SCALE GENOMIC DNA]</scope>
    <source>
        <strain evidence="2 3">ATCC 49961</strain>
    </source>
</reference>
<feature type="transmembrane region" description="Helical" evidence="1">
    <location>
        <begin position="86"/>
        <end position="106"/>
    </location>
</feature>
<dbReference type="Pfam" id="PF07332">
    <property type="entry name" value="Phage_holin_3_6"/>
    <property type="match status" value="1"/>
</dbReference>
<sequence>MSAAEDRSYDPRQDRPIAGLFADLARETTNLARTEIELAKAELTEKAGQAAGGAAFVAAGGLIAFAGVLVLLAAAVLALSNVVEPWLAAVIVGVVVLAIGGVLAMMGKKRLSPENLQPQRTIETLRDDKRWARSQLAR</sequence>
<dbReference type="EMBL" id="QOKW01000001">
    <property type="protein sequence ID" value="KAA0683904.1"/>
    <property type="molecule type" value="Genomic_DNA"/>
</dbReference>
<evidence type="ECO:0000313" key="3">
    <source>
        <dbReference type="Proteomes" id="UP000480854"/>
    </source>
</evidence>
<keyword evidence="3" id="KW-1185">Reference proteome</keyword>
<comment type="caution">
    <text evidence="2">The sequence shown here is derived from an EMBL/GenBank/DDBJ whole genome shotgun (WGS) entry which is preliminary data.</text>
</comment>
<protein>
    <submittedName>
        <fullName evidence="2">Phage holin family protein</fullName>
    </submittedName>
</protein>
<evidence type="ECO:0000313" key="2">
    <source>
        <dbReference type="EMBL" id="KAA0683904.1"/>
    </source>
</evidence>
<dbReference type="AlphaFoldDB" id="A0A9W7NNM1"/>
<feature type="transmembrane region" description="Helical" evidence="1">
    <location>
        <begin position="54"/>
        <end position="80"/>
    </location>
</feature>
<organism evidence="2 3">
    <name type="scientific">Roseomonas genomospecies 6</name>
    <dbReference type="NCBI Taxonomy" id="214106"/>
    <lineage>
        <taxon>Bacteria</taxon>
        <taxon>Pseudomonadati</taxon>
        <taxon>Pseudomonadota</taxon>
        <taxon>Alphaproteobacteria</taxon>
        <taxon>Acetobacterales</taxon>
        <taxon>Roseomonadaceae</taxon>
        <taxon>Roseomonas</taxon>
    </lineage>
</organism>
<proteinExistence type="predicted"/>
<name>A0A9W7NNM1_9PROT</name>